<sequence>MTLRPLVLIGALALSATALSGCGKLGELERPGPIGHARSNADAGAKPTRSIRTVDPRDRNGDPAPQRSEPIESTNDPMASGPQGSIPDPYARPR</sequence>
<comment type="caution">
    <text evidence="3">The sequence shown here is derived from an EMBL/GenBank/DDBJ whole genome shotgun (WGS) entry which is preliminary data.</text>
</comment>
<evidence type="ECO:0000313" key="3">
    <source>
        <dbReference type="EMBL" id="MBR7618646.1"/>
    </source>
</evidence>
<name>A0A941HV10_9CAUL</name>
<gene>
    <name evidence="3" type="ORF">JKL49_04530</name>
</gene>
<keyword evidence="2" id="KW-0732">Signal</keyword>
<evidence type="ECO:0008006" key="5">
    <source>
        <dbReference type="Google" id="ProtNLM"/>
    </source>
</evidence>
<protein>
    <recommendedName>
        <fullName evidence="5">Argininosuccinate lyase</fullName>
    </recommendedName>
</protein>
<proteinExistence type="predicted"/>
<dbReference type="PROSITE" id="PS51257">
    <property type="entry name" value="PROKAR_LIPOPROTEIN"/>
    <property type="match status" value="1"/>
</dbReference>
<evidence type="ECO:0000256" key="1">
    <source>
        <dbReference type="SAM" id="MobiDB-lite"/>
    </source>
</evidence>
<dbReference type="RefSeq" id="WP_215338521.1">
    <property type="nucleotide sequence ID" value="NZ_JAGSGD010000001.1"/>
</dbReference>
<feature type="signal peptide" evidence="2">
    <location>
        <begin position="1"/>
        <end position="20"/>
    </location>
</feature>
<accession>A0A941HV10</accession>
<feature type="compositionally biased region" description="Basic and acidic residues" evidence="1">
    <location>
        <begin position="52"/>
        <end position="61"/>
    </location>
</feature>
<organism evidence="3 4">
    <name type="scientific">Phenylobacterium glaciei</name>
    <dbReference type="NCBI Taxonomy" id="2803784"/>
    <lineage>
        <taxon>Bacteria</taxon>
        <taxon>Pseudomonadati</taxon>
        <taxon>Pseudomonadota</taxon>
        <taxon>Alphaproteobacteria</taxon>
        <taxon>Caulobacterales</taxon>
        <taxon>Caulobacteraceae</taxon>
        <taxon>Phenylobacterium</taxon>
    </lineage>
</organism>
<dbReference type="AlphaFoldDB" id="A0A941HV10"/>
<evidence type="ECO:0000313" key="4">
    <source>
        <dbReference type="Proteomes" id="UP000622580"/>
    </source>
</evidence>
<keyword evidence="4" id="KW-1185">Reference proteome</keyword>
<feature type="region of interest" description="Disordered" evidence="1">
    <location>
        <begin position="24"/>
        <end position="94"/>
    </location>
</feature>
<dbReference type="EMBL" id="JAGSGD010000001">
    <property type="protein sequence ID" value="MBR7618646.1"/>
    <property type="molecule type" value="Genomic_DNA"/>
</dbReference>
<reference evidence="3" key="1">
    <citation type="submission" date="2021-04" db="EMBL/GenBank/DDBJ databases">
        <title>Draft genome assembly of strain Phenylobacterium sp. 20VBR1 using MiniION and Illumina platforms.</title>
        <authorList>
            <person name="Thomas F.A."/>
            <person name="Krishnan K.P."/>
            <person name="Sinha R.K."/>
        </authorList>
    </citation>
    <scope>NUCLEOTIDE SEQUENCE</scope>
    <source>
        <strain evidence="3">20VBR1</strain>
    </source>
</reference>
<feature type="chain" id="PRO_5037645982" description="Argininosuccinate lyase" evidence="2">
    <location>
        <begin position="21"/>
        <end position="94"/>
    </location>
</feature>
<evidence type="ECO:0000256" key="2">
    <source>
        <dbReference type="SAM" id="SignalP"/>
    </source>
</evidence>
<dbReference type="Proteomes" id="UP000622580">
    <property type="component" value="Unassembled WGS sequence"/>
</dbReference>